<gene>
    <name evidence="2" type="primary">panM</name>
    <name evidence="2" type="ORF">FCN80_06905</name>
</gene>
<dbReference type="InterPro" id="IPR000182">
    <property type="entry name" value="GNAT_dom"/>
</dbReference>
<dbReference type="EMBL" id="SZPQ01000006">
    <property type="protein sequence ID" value="TKI07152.1"/>
    <property type="molecule type" value="Genomic_DNA"/>
</dbReference>
<dbReference type="Pfam" id="PF12568">
    <property type="entry name" value="PanZ"/>
    <property type="match status" value="1"/>
</dbReference>
<dbReference type="PROSITE" id="PS51186">
    <property type="entry name" value="GNAT"/>
    <property type="match status" value="1"/>
</dbReference>
<protein>
    <submittedName>
        <fullName evidence="2">Aspartate 1-decarboxylase autocleavage activator PanM</fullName>
    </submittedName>
</protein>
<organism evidence="2 3">
    <name type="scientific">Martelella alba</name>
    <dbReference type="NCBI Taxonomy" id="2590451"/>
    <lineage>
        <taxon>Bacteria</taxon>
        <taxon>Pseudomonadati</taxon>
        <taxon>Pseudomonadota</taxon>
        <taxon>Alphaproteobacteria</taxon>
        <taxon>Hyphomicrobiales</taxon>
        <taxon>Aurantimonadaceae</taxon>
        <taxon>Martelella</taxon>
    </lineage>
</organism>
<dbReference type="InterPro" id="IPR032900">
    <property type="entry name" value="PanZ"/>
</dbReference>
<dbReference type="NCBIfam" id="NF033213">
    <property type="entry name" value="matur_PanM"/>
    <property type="match status" value="1"/>
</dbReference>
<sequence>MKLTIERLSRFTAQDKIDLAKIWPNEDIAALEAKLSPSYQVFAAKFNDRLLGALQAVIDKEWGEGRLLMPLVRQVTRRRGVGLYLLDETQRQLPDINHWWLSHDQPVEDMAIMDHFMTACGFSRESDGWHKRR</sequence>
<proteinExistence type="inferred from homology"/>
<name>A0ABY2SMW1_9HYPH</name>
<evidence type="ECO:0000313" key="2">
    <source>
        <dbReference type="EMBL" id="TKI07152.1"/>
    </source>
</evidence>
<evidence type="ECO:0000313" key="3">
    <source>
        <dbReference type="Proteomes" id="UP000305202"/>
    </source>
</evidence>
<dbReference type="InterPro" id="IPR016181">
    <property type="entry name" value="Acyl_CoA_acyltransferase"/>
</dbReference>
<comment type="caution">
    <text evidence="2">The sequence shown here is derived from an EMBL/GenBank/DDBJ whole genome shotgun (WGS) entry which is preliminary data.</text>
</comment>
<reference evidence="2 3" key="1">
    <citation type="submission" date="2019-04" db="EMBL/GenBank/DDBJ databases">
        <authorList>
            <person name="Li M."/>
            <person name="Gao C."/>
        </authorList>
    </citation>
    <scope>NUCLEOTIDE SEQUENCE [LARGE SCALE GENOMIC DNA]</scope>
    <source>
        <strain evidence="2 3">BGMRC 2031</strain>
    </source>
</reference>
<feature type="domain" description="N-acetyltransferase" evidence="1">
    <location>
        <begin position="1"/>
        <end position="133"/>
    </location>
</feature>
<evidence type="ECO:0000259" key="1">
    <source>
        <dbReference type="PROSITE" id="PS51186"/>
    </source>
</evidence>
<dbReference type="Proteomes" id="UP000305202">
    <property type="component" value="Unassembled WGS sequence"/>
</dbReference>
<accession>A0ABY2SMW1</accession>
<dbReference type="RefSeq" id="WP_136989341.1">
    <property type="nucleotide sequence ID" value="NZ_SZPQ01000006.1"/>
</dbReference>
<dbReference type="HAMAP" id="MF_02018">
    <property type="entry name" value="PanZ_PanM"/>
    <property type="match status" value="1"/>
</dbReference>
<dbReference type="InterPro" id="IPR040448">
    <property type="entry name" value="PanZ_GNAT"/>
</dbReference>
<keyword evidence="3" id="KW-1185">Reference proteome</keyword>
<dbReference type="Gene3D" id="3.40.630.30">
    <property type="match status" value="1"/>
</dbReference>
<dbReference type="SUPFAM" id="SSF55729">
    <property type="entry name" value="Acyl-CoA N-acyltransferases (Nat)"/>
    <property type="match status" value="1"/>
</dbReference>